<protein>
    <submittedName>
        <fullName evidence="2">DUF1992 domain-containing protein</fullName>
    </submittedName>
</protein>
<dbReference type="InterPro" id="IPR018961">
    <property type="entry name" value="DnaJ_homolog_subfam-C_membr-28"/>
</dbReference>
<keyword evidence="3" id="KW-1185">Reference proteome</keyword>
<organism evidence="2 3">
    <name type="scientific">Brachybacterium halotolerans</name>
    <dbReference type="NCBI Taxonomy" id="2795215"/>
    <lineage>
        <taxon>Bacteria</taxon>
        <taxon>Bacillati</taxon>
        <taxon>Actinomycetota</taxon>
        <taxon>Actinomycetes</taxon>
        <taxon>Micrococcales</taxon>
        <taxon>Dermabacteraceae</taxon>
        <taxon>Brachybacterium</taxon>
    </lineage>
</organism>
<accession>A0ABS1BB93</accession>
<dbReference type="RefSeq" id="WP_200502417.1">
    <property type="nucleotide sequence ID" value="NZ_JAEDAJ010000005.1"/>
</dbReference>
<evidence type="ECO:0000259" key="1">
    <source>
        <dbReference type="Pfam" id="PF09350"/>
    </source>
</evidence>
<evidence type="ECO:0000313" key="3">
    <source>
        <dbReference type="Proteomes" id="UP000612352"/>
    </source>
</evidence>
<gene>
    <name evidence="2" type="ORF">I8D64_10130</name>
</gene>
<evidence type="ECO:0000313" key="2">
    <source>
        <dbReference type="EMBL" id="MBK0331762.1"/>
    </source>
</evidence>
<name>A0ABS1BB93_9MICO</name>
<sequence length="174" mass="19837">MIRDGKWVDGAIEEAMARGDFDDLPGSGKPLNLPTHHDPNWWIKQRIAEGEVDPSAMLPTVVVLRREYAARDETLVELPDEAAVREYAEDFTKRVMDDRLEHPMARMISPTLETDEALTRWRELRAARAEQEHAELEADRASATASPRRTSWWRRILGRRDAGHETFPSTPAGP</sequence>
<feature type="domain" description="DnaJ homologue subfamily C member 28 conserved" evidence="1">
    <location>
        <begin position="7"/>
        <end position="75"/>
    </location>
</feature>
<dbReference type="Pfam" id="PF09350">
    <property type="entry name" value="DJC28_CD"/>
    <property type="match status" value="1"/>
</dbReference>
<dbReference type="EMBL" id="JAEDAJ010000005">
    <property type="protein sequence ID" value="MBK0331762.1"/>
    <property type="molecule type" value="Genomic_DNA"/>
</dbReference>
<comment type="caution">
    <text evidence="2">The sequence shown here is derived from an EMBL/GenBank/DDBJ whole genome shotgun (WGS) entry which is preliminary data.</text>
</comment>
<dbReference type="Proteomes" id="UP000612352">
    <property type="component" value="Unassembled WGS sequence"/>
</dbReference>
<reference evidence="2 3" key="1">
    <citation type="submission" date="2020-12" db="EMBL/GenBank/DDBJ databases">
        <title>Brachybacterium sp. MASK1Z-5, whole genome shotgun sequence.</title>
        <authorList>
            <person name="Tuo L."/>
        </authorList>
    </citation>
    <scope>NUCLEOTIDE SEQUENCE [LARGE SCALE GENOMIC DNA]</scope>
    <source>
        <strain evidence="2 3">MASK1Z-5</strain>
    </source>
</reference>
<proteinExistence type="predicted"/>